<evidence type="ECO:0000313" key="2">
    <source>
        <dbReference type="EMBL" id="TLS35642.1"/>
    </source>
</evidence>
<dbReference type="RefSeq" id="WP_138128576.1">
    <property type="nucleotide sequence ID" value="NZ_SWLG01000018.1"/>
</dbReference>
<keyword evidence="1" id="KW-0812">Transmembrane</keyword>
<keyword evidence="1" id="KW-1133">Transmembrane helix</keyword>
<evidence type="ECO:0000313" key="3">
    <source>
        <dbReference type="Proteomes" id="UP000308230"/>
    </source>
</evidence>
<name>A0A5R9EWM5_9BACL</name>
<gene>
    <name evidence="2" type="ORF">FCL54_19265</name>
</gene>
<organism evidence="2 3">
    <name type="scientific">Exobacillus caeni</name>
    <dbReference type="NCBI Taxonomy" id="2574798"/>
    <lineage>
        <taxon>Bacteria</taxon>
        <taxon>Bacillati</taxon>
        <taxon>Bacillota</taxon>
        <taxon>Bacilli</taxon>
        <taxon>Bacillales</taxon>
        <taxon>Guptibacillaceae</taxon>
        <taxon>Exobacillus</taxon>
    </lineage>
</organism>
<dbReference type="EMBL" id="SWLG01000018">
    <property type="protein sequence ID" value="TLS35642.1"/>
    <property type="molecule type" value="Genomic_DNA"/>
</dbReference>
<dbReference type="Proteomes" id="UP000308230">
    <property type="component" value="Unassembled WGS sequence"/>
</dbReference>
<feature type="transmembrane region" description="Helical" evidence="1">
    <location>
        <begin position="6"/>
        <end position="24"/>
    </location>
</feature>
<keyword evidence="3" id="KW-1185">Reference proteome</keyword>
<proteinExistence type="predicted"/>
<evidence type="ECO:0008006" key="4">
    <source>
        <dbReference type="Google" id="ProtNLM"/>
    </source>
</evidence>
<sequence length="61" mass="6477">MQNRGNIVPILASIGIGAAAYSMMKGRGGNGNMKNMMQGLSNMGGQNMLKNVLGTQNRKSY</sequence>
<keyword evidence="1" id="KW-0472">Membrane</keyword>
<accession>A0A5R9EWM5</accession>
<protein>
    <recommendedName>
        <fullName evidence="4">DUF3918 domain-containing protein</fullName>
    </recommendedName>
</protein>
<comment type="caution">
    <text evidence="2">The sequence shown here is derived from an EMBL/GenBank/DDBJ whole genome shotgun (WGS) entry which is preliminary data.</text>
</comment>
<evidence type="ECO:0000256" key="1">
    <source>
        <dbReference type="SAM" id="Phobius"/>
    </source>
</evidence>
<reference evidence="2 3" key="1">
    <citation type="submission" date="2019-04" db="EMBL/GenBank/DDBJ databases">
        <title>Bacillus caeni sp. nov., a bacterium isolated from mangrove sediment.</title>
        <authorList>
            <person name="Huang H."/>
            <person name="Mo K."/>
            <person name="Hu Y."/>
        </authorList>
    </citation>
    <scope>NUCLEOTIDE SEQUENCE [LARGE SCALE GENOMIC DNA]</scope>
    <source>
        <strain evidence="2 3">HB172195</strain>
    </source>
</reference>
<dbReference type="AlphaFoldDB" id="A0A5R9EWM5"/>